<dbReference type="SUPFAM" id="SSF56112">
    <property type="entry name" value="Protein kinase-like (PK-like)"/>
    <property type="match status" value="1"/>
</dbReference>
<dbReference type="OrthoDB" id="208165at2"/>
<dbReference type="EMBL" id="SJPG01000001">
    <property type="protein sequence ID" value="TWT62107.1"/>
    <property type="molecule type" value="Genomic_DNA"/>
</dbReference>
<keyword evidence="4 8" id="KW-0418">Kinase</keyword>
<dbReference type="EC" id="2.7.11.1" evidence="1"/>
<dbReference type="Gene3D" id="1.10.510.10">
    <property type="entry name" value="Transferase(Phosphotransferase) domain 1"/>
    <property type="match status" value="1"/>
</dbReference>
<dbReference type="InterPro" id="IPR000719">
    <property type="entry name" value="Prot_kinase_dom"/>
</dbReference>
<dbReference type="PANTHER" id="PTHR43671">
    <property type="entry name" value="SERINE/THREONINE-PROTEIN KINASE NEK"/>
    <property type="match status" value="1"/>
</dbReference>
<evidence type="ECO:0000259" key="7">
    <source>
        <dbReference type="PROSITE" id="PS50011"/>
    </source>
</evidence>
<feature type="domain" description="Protein kinase" evidence="7">
    <location>
        <begin position="18"/>
        <end position="285"/>
    </location>
</feature>
<dbReference type="InterPro" id="IPR008271">
    <property type="entry name" value="Ser/Thr_kinase_AS"/>
</dbReference>
<keyword evidence="2 8" id="KW-0808">Transferase</keyword>
<proteinExistence type="predicted"/>
<dbReference type="Proteomes" id="UP000316095">
    <property type="component" value="Unassembled WGS sequence"/>
</dbReference>
<keyword evidence="5" id="KW-0067">ATP-binding</keyword>
<dbReference type="GO" id="GO:0005524">
    <property type="term" value="F:ATP binding"/>
    <property type="evidence" value="ECO:0007669"/>
    <property type="project" value="UniProtKB-KW"/>
</dbReference>
<dbReference type="Pfam" id="PF00069">
    <property type="entry name" value="Pkinase"/>
    <property type="match status" value="1"/>
</dbReference>
<dbReference type="InterPro" id="IPR050660">
    <property type="entry name" value="NEK_Ser/Thr_kinase"/>
</dbReference>
<dbReference type="SMART" id="SM00220">
    <property type="entry name" value="S_TKc"/>
    <property type="match status" value="1"/>
</dbReference>
<gene>
    <name evidence="8" type="primary">prkC_11</name>
    <name evidence="8" type="ORF">Pan54_28460</name>
</gene>
<dbReference type="PROSITE" id="PS50011">
    <property type="entry name" value="PROTEIN_KINASE_DOM"/>
    <property type="match status" value="1"/>
</dbReference>
<dbReference type="PANTHER" id="PTHR43671:SF13">
    <property type="entry name" value="SERINE_THREONINE-PROTEIN KINASE NEK2"/>
    <property type="match status" value="1"/>
</dbReference>
<dbReference type="GO" id="GO:0004674">
    <property type="term" value="F:protein serine/threonine kinase activity"/>
    <property type="evidence" value="ECO:0007669"/>
    <property type="project" value="UniProtKB-EC"/>
</dbReference>
<evidence type="ECO:0000256" key="2">
    <source>
        <dbReference type="ARBA" id="ARBA00022679"/>
    </source>
</evidence>
<evidence type="ECO:0000256" key="4">
    <source>
        <dbReference type="ARBA" id="ARBA00022777"/>
    </source>
</evidence>
<dbReference type="PROSITE" id="PS00108">
    <property type="entry name" value="PROTEIN_KINASE_ST"/>
    <property type="match status" value="1"/>
</dbReference>
<dbReference type="CDD" id="cd14014">
    <property type="entry name" value="STKc_PknB_like"/>
    <property type="match status" value="1"/>
</dbReference>
<dbReference type="AlphaFoldDB" id="A0A5C5XGC4"/>
<protein>
    <recommendedName>
        <fullName evidence="1">non-specific serine/threonine protein kinase</fullName>
        <ecNumber evidence="1">2.7.11.1</ecNumber>
    </recommendedName>
</protein>
<evidence type="ECO:0000256" key="1">
    <source>
        <dbReference type="ARBA" id="ARBA00012513"/>
    </source>
</evidence>
<evidence type="ECO:0000256" key="6">
    <source>
        <dbReference type="SAM" id="MobiDB-lite"/>
    </source>
</evidence>
<keyword evidence="9" id="KW-1185">Reference proteome</keyword>
<accession>A0A5C5XGC4</accession>
<evidence type="ECO:0000256" key="3">
    <source>
        <dbReference type="ARBA" id="ARBA00022741"/>
    </source>
</evidence>
<feature type="region of interest" description="Disordered" evidence="6">
    <location>
        <begin position="296"/>
        <end position="315"/>
    </location>
</feature>
<sequence length="817" mass="90610">MSVKTADRIGMTIAGGRYEILSHIGTGSMGHVYRAFDNRLETYVCIKVPTTARLSDPDFVRRFEQESRFLVKLAHPQVVNIIDVGVEDDTPYIVMQFIGGGTLLDRMQDANGNLNPRPIKDLKHWLPSVAKALDFMHEQECIHRDVKPANILFDDHNNAFLGDFGLSKLLMEEDSPEDNRLTAKGAVVGTPNYVAPEIVLGKTYDGRADQYSLAITVYEFLTAQTPLEGPTASATMVNQTTKQPPPLTKFSPNIPLPLNAAVLKALSKSCLKRYSNCEEFADAVMSSVFTGLSSHSIPTRPSDQSSVTGQGSTVVNRPPKFIATQTAKAVSPGKIPCPKCDKKLVVGSQHAGMIATCSGCGSRLQIANDVESLTLLKLNPNYNSKIHAASSHESEHVSTVLKTEVFGKALSERQAVYLIGGTLLSILVGAVWFGLQLSNETVKQQTKRQTRTISREGHSERIEVAKVPVGLAYSFVPEEQAWIDQQIQDFSKLNSVNAKVNLAFNAQSDQTSFQLMKKILESGSNNHPALLSTRSSFENQQLKQLWSEKYPESQMFSREETLYSSPLVCLMWQSRYFEFQKKYGEVNLKNILQAAVSDADWNTIAGKPQWGLFRFSMPSFNDPYWGDLMLLTASHQSLNTSEPLTALQISDANLRDDLRRLDKLAINPRSSEDAMLEIVNQAVQSGPDYADVLIMTEQAALKALPDLEKKWNQFVQVVYLDPAPQWQRTAGIISQIPADQADGAATFLNHLLNSESMTKLANEGFRPASGSLSPFDSPIFSRYRLRGVQETPPNRVAIPDAEVMQTLRETFERVQLQ</sequence>
<evidence type="ECO:0000313" key="8">
    <source>
        <dbReference type="EMBL" id="TWT62107.1"/>
    </source>
</evidence>
<dbReference type="RefSeq" id="WP_146504003.1">
    <property type="nucleotide sequence ID" value="NZ_SJPG01000001.1"/>
</dbReference>
<name>A0A5C5XGC4_9PLAN</name>
<dbReference type="Gene3D" id="3.30.200.20">
    <property type="entry name" value="Phosphorylase Kinase, domain 1"/>
    <property type="match status" value="1"/>
</dbReference>
<keyword evidence="3" id="KW-0547">Nucleotide-binding</keyword>
<reference evidence="8 9" key="1">
    <citation type="submission" date="2019-02" db="EMBL/GenBank/DDBJ databases">
        <title>Deep-cultivation of Planctomycetes and their phenomic and genomic characterization uncovers novel biology.</title>
        <authorList>
            <person name="Wiegand S."/>
            <person name="Jogler M."/>
            <person name="Boedeker C."/>
            <person name="Pinto D."/>
            <person name="Vollmers J."/>
            <person name="Rivas-Marin E."/>
            <person name="Kohn T."/>
            <person name="Peeters S.H."/>
            <person name="Heuer A."/>
            <person name="Rast P."/>
            <person name="Oberbeckmann S."/>
            <person name="Bunk B."/>
            <person name="Jeske O."/>
            <person name="Meyerdierks A."/>
            <person name="Storesund J.E."/>
            <person name="Kallscheuer N."/>
            <person name="Luecker S."/>
            <person name="Lage O.M."/>
            <person name="Pohl T."/>
            <person name="Merkel B.J."/>
            <person name="Hornburger P."/>
            <person name="Mueller R.-W."/>
            <person name="Bruemmer F."/>
            <person name="Labrenz M."/>
            <person name="Spormann A.M."/>
            <person name="Op Den Camp H."/>
            <person name="Overmann J."/>
            <person name="Amann R."/>
            <person name="Jetten M.S.M."/>
            <person name="Mascher T."/>
            <person name="Medema M.H."/>
            <person name="Devos D.P."/>
            <person name="Kaster A.-K."/>
            <person name="Ovreas L."/>
            <person name="Rohde M."/>
            <person name="Galperin M.Y."/>
            <person name="Jogler C."/>
        </authorList>
    </citation>
    <scope>NUCLEOTIDE SEQUENCE [LARGE SCALE GENOMIC DNA]</scope>
    <source>
        <strain evidence="8 9">Pan54</strain>
    </source>
</reference>
<dbReference type="InterPro" id="IPR011009">
    <property type="entry name" value="Kinase-like_dom_sf"/>
</dbReference>
<comment type="caution">
    <text evidence="8">The sequence shown here is derived from an EMBL/GenBank/DDBJ whole genome shotgun (WGS) entry which is preliminary data.</text>
</comment>
<evidence type="ECO:0000313" key="9">
    <source>
        <dbReference type="Proteomes" id="UP000316095"/>
    </source>
</evidence>
<evidence type="ECO:0000256" key="5">
    <source>
        <dbReference type="ARBA" id="ARBA00022840"/>
    </source>
</evidence>
<organism evidence="8 9">
    <name type="scientific">Rubinisphaera italica</name>
    <dbReference type="NCBI Taxonomy" id="2527969"/>
    <lineage>
        <taxon>Bacteria</taxon>
        <taxon>Pseudomonadati</taxon>
        <taxon>Planctomycetota</taxon>
        <taxon>Planctomycetia</taxon>
        <taxon>Planctomycetales</taxon>
        <taxon>Planctomycetaceae</taxon>
        <taxon>Rubinisphaera</taxon>
    </lineage>
</organism>